<evidence type="ECO:0000313" key="1">
    <source>
        <dbReference type="EMBL" id="OQP64604.1"/>
    </source>
</evidence>
<dbReference type="Proteomes" id="UP000192276">
    <property type="component" value="Unassembled WGS sequence"/>
</dbReference>
<accession>A0A1V9G220</accession>
<sequence length="83" mass="9929">MWKSLANTQRVFQGDKIRFNNSPREFNTDTLFQVVKTDEHYFEVQPIAPESDPIQNFAKKIVRYFDIGYYIQIEIWNDEPVVV</sequence>
<reference evidence="2" key="1">
    <citation type="submission" date="2016-04" db="EMBL/GenBank/DDBJ databases">
        <authorList>
            <person name="Chen L."/>
            <person name="Zhuang W."/>
            <person name="Wang G."/>
        </authorList>
    </citation>
    <scope>NUCLEOTIDE SEQUENCE [LARGE SCALE GENOMIC DNA]</scope>
    <source>
        <strain evidence="2">208</strain>
    </source>
</reference>
<dbReference type="RefSeq" id="WP_081163595.1">
    <property type="nucleotide sequence ID" value="NZ_LWBP01000089.1"/>
</dbReference>
<organism evidence="1 2">
    <name type="scientific">Niastella populi</name>
    <dbReference type="NCBI Taxonomy" id="550983"/>
    <lineage>
        <taxon>Bacteria</taxon>
        <taxon>Pseudomonadati</taxon>
        <taxon>Bacteroidota</taxon>
        <taxon>Chitinophagia</taxon>
        <taxon>Chitinophagales</taxon>
        <taxon>Chitinophagaceae</taxon>
        <taxon>Niastella</taxon>
    </lineage>
</organism>
<protein>
    <submittedName>
        <fullName evidence="1">Uncharacterized protein</fullName>
    </submittedName>
</protein>
<dbReference type="OrthoDB" id="676603at2"/>
<comment type="caution">
    <text evidence="1">The sequence shown here is derived from an EMBL/GenBank/DDBJ whole genome shotgun (WGS) entry which is preliminary data.</text>
</comment>
<dbReference type="AlphaFoldDB" id="A0A1V9G220"/>
<dbReference type="STRING" id="550983.A4R26_16285"/>
<evidence type="ECO:0000313" key="2">
    <source>
        <dbReference type="Proteomes" id="UP000192276"/>
    </source>
</evidence>
<dbReference type="EMBL" id="LWBP01000089">
    <property type="protein sequence ID" value="OQP64604.1"/>
    <property type="molecule type" value="Genomic_DNA"/>
</dbReference>
<proteinExistence type="predicted"/>
<keyword evidence="2" id="KW-1185">Reference proteome</keyword>
<name>A0A1V9G220_9BACT</name>
<gene>
    <name evidence="1" type="ORF">A4R26_16285</name>
</gene>